<evidence type="ECO:0000256" key="6">
    <source>
        <dbReference type="SAM" id="MobiDB-lite"/>
    </source>
</evidence>
<proteinExistence type="inferred from homology"/>
<dbReference type="SMART" id="SM00338">
    <property type="entry name" value="BRLZ"/>
    <property type="match status" value="1"/>
</dbReference>
<evidence type="ECO:0000256" key="5">
    <source>
        <dbReference type="ARBA" id="ARBA00023242"/>
    </source>
</evidence>
<feature type="region of interest" description="Disordered" evidence="6">
    <location>
        <begin position="235"/>
        <end position="321"/>
    </location>
</feature>
<evidence type="ECO:0000256" key="2">
    <source>
        <dbReference type="ARBA" id="ARBA00023015"/>
    </source>
</evidence>
<feature type="region of interest" description="Disordered" evidence="6">
    <location>
        <begin position="1"/>
        <end position="42"/>
    </location>
</feature>
<dbReference type="PANTHER" id="PTHR15284:SF0">
    <property type="entry name" value="GH23983P"/>
    <property type="match status" value="1"/>
</dbReference>
<dbReference type="GO" id="GO:0003700">
    <property type="term" value="F:DNA-binding transcription factor activity"/>
    <property type="evidence" value="ECO:0007669"/>
    <property type="project" value="InterPro"/>
</dbReference>
<dbReference type="GO" id="GO:0005634">
    <property type="term" value="C:nucleus"/>
    <property type="evidence" value="ECO:0007669"/>
    <property type="project" value="TreeGrafter"/>
</dbReference>
<feature type="domain" description="BZIP" evidence="7">
    <location>
        <begin position="68"/>
        <end position="120"/>
    </location>
</feature>
<organism evidence="8">
    <name type="scientific">Menopon gallinae</name>
    <name type="common">poultry shaft louse</name>
    <dbReference type="NCBI Taxonomy" id="328185"/>
    <lineage>
        <taxon>Eukaryota</taxon>
        <taxon>Metazoa</taxon>
        <taxon>Ecdysozoa</taxon>
        <taxon>Arthropoda</taxon>
        <taxon>Hexapoda</taxon>
        <taxon>Insecta</taxon>
        <taxon>Pterygota</taxon>
        <taxon>Neoptera</taxon>
        <taxon>Paraneoptera</taxon>
        <taxon>Psocodea</taxon>
        <taxon>Troctomorpha</taxon>
        <taxon>Phthiraptera</taxon>
        <taxon>Amblycera</taxon>
        <taxon>Menoponidae</taxon>
        <taxon>Menopon</taxon>
    </lineage>
</organism>
<dbReference type="InterPro" id="IPR004827">
    <property type="entry name" value="bZIP"/>
</dbReference>
<feature type="compositionally biased region" description="Low complexity" evidence="6">
    <location>
        <begin position="201"/>
        <end position="210"/>
    </location>
</feature>
<feature type="compositionally biased region" description="Basic and acidic residues" evidence="6">
    <location>
        <begin position="15"/>
        <end position="28"/>
    </location>
</feature>
<evidence type="ECO:0000313" key="8">
    <source>
        <dbReference type="EMBL" id="KAL0268355.1"/>
    </source>
</evidence>
<dbReference type="InterPro" id="IPR047106">
    <property type="entry name" value="NFIL3-like_bZIP"/>
</dbReference>
<dbReference type="Gene3D" id="1.20.5.170">
    <property type="match status" value="1"/>
</dbReference>
<dbReference type="CDD" id="cd14694">
    <property type="entry name" value="bZIP_NFIL3"/>
    <property type="match status" value="1"/>
</dbReference>
<reference evidence="8" key="1">
    <citation type="journal article" date="2024" name="Gigascience">
        <title>Chromosome-level genome of the poultry shaft louse Menopon gallinae provides insight into the host-switching and adaptive evolution of parasitic lice.</title>
        <authorList>
            <person name="Xu Y."/>
            <person name="Ma L."/>
            <person name="Liu S."/>
            <person name="Liang Y."/>
            <person name="Liu Q."/>
            <person name="He Z."/>
            <person name="Tian L."/>
            <person name="Duan Y."/>
            <person name="Cai W."/>
            <person name="Li H."/>
            <person name="Song F."/>
        </authorList>
    </citation>
    <scope>NUCLEOTIDE SEQUENCE</scope>
    <source>
        <strain evidence="8">Cailab_2023a</strain>
    </source>
</reference>
<feature type="compositionally biased region" description="Low complexity" evidence="6">
    <location>
        <begin position="242"/>
        <end position="253"/>
    </location>
</feature>
<feature type="compositionally biased region" description="Polar residues" evidence="6">
    <location>
        <begin position="1"/>
        <end position="14"/>
    </location>
</feature>
<sequence>MPTSEGHSNSSVDSHYSRDEFGHGDHRVSPSNNGDSYPAQCDISNGIKRKDFFSQRKQREFIPDNKKDDSYWDRRRRNNEAAKRSREKRRFNDMILETRVVELSKENHLLKAQLAAIKEKFGISGDSIISVEQVMAAFPSNEQVISQTKRVKLSDAVQSSAAPLPDPAAAGGERAQLSAGGAGDVPAAVLVPSPLAAAAAVGRGQQQRSQPELRPIAQSTVPAAVSVSLRQRLRERRRELSTEQQSSAQTETQISPRGQGRRLRAALPPDDQAGAGSAVESAVWGGEGSSDERDSGISLGSEYREPENDSPGSGDDRMKTELARLASEVANLKSFLSIKKPLTGSPLSSMAVLLAPPCTPHAHSPQ</sequence>
<comment type="similarity">
    <text evidence="1">Belongs to the bZIP family. NFIL3 subfamily.</text>
</comment>
<dbReference type="FunFam" id="1.20.5.170:FF:000025">
    <property type="entry name" value="nuclear factor interleukin-3-regulated protein-like"/>
    <property type="match status" value="1"/>
</dbReference>
<feature type="region of interest" description="Disordered" evidence="6">
    <location>
        <begin position="201"/>
        <end position="221"/>
    </location>
</feature>
<dbReference type="PROSITE" id="PS00036">
    <property type="entry name" value="BZIP_BASIC"/>
    <property type="match status" value="1"/>
</dbReference>
<evidence type="ECO:0000256" key="1">
    <source>
        <dbReference type="ARBA" id="ARBA00006079"/>
    </source>
</evidence>
<dbReference type="GO" id="GO:0007623">
    <property type="term" value="P:circadian rhythm"/>
    <property type="evidence" value="ECO:0007669"/>
    <property type="project" value="TreeGrafter"/>
</dbReference>
<dbReference type="PANTHER" id="PTHR15284">
    <property type="entry name" value="NUCLEAR FACTOR INTERLEUKIN-3-REGULATED PROTEIN"/>
    <property type="match status" value="1"/>
</dbReference>
<comment type="caution">
    <text evidence="8">The sequence shown here is derived from an EMBL/GenBank/DDBJ whole genome shotgun (WGS) entry which is preliminary data.</text>
</comment>
<keyword evidence="2" id="KW-0805">Transcription regulation</keyword>
<dbReference type="PROSITE" id="PS50217">
    <property type="entry name" value="BZIP"/>
    <property type="match status" value="1"/>
</dbReference>
<evidence type="ECO:0000259" key="7">
    <source>
        <dbReference type="PROSITE" id="PS50217"/>
    </source>
</evidence>
<dbReference type="GO" id="GO:0003677">
    <property type="term" value="F:DNA binding"/>
    <property type="evidence" value="ECO:0007669"/>
    <property type="project" value="UniProtKB-KW"/>
</dbReference>
<evidence type="ECO:0000256" key="3">
    <source>
        <dbReference type="ARBA" id="ARBA00023125"/>
    </source>
</evidence>
<protein>
    <recommendedName>
        <fullName evidence="7">BZIP domain-containing protein</fullName>
    </recommendedName>
</protein>
<dbReference type="InterPro" id="IPR047229">
    <property type="entry name" value="NFIL3-like"/>
</dbReference>
<keyword evidence="4" id="KW-0804">Transcription</keyword>
<keyword evidence="5" id="KW-0539">Nucleus</keyword>
<name>A0AAW2HEW2_9NEOP</name>
<dbReference type="AlphaFoldDB" id="A0AAW2HEW2"/>
<dbReference type="SUPFAM" id="SSF57959">
    <property type="entry name" value="Leucine zipper domain"/>
    <property type="match status" value="1"/>
</dbReference>
<keyword evidence="3" id="KW-0238">DNA-binding</keyword>
<dbReference type="EMBL" id="JARGDH010000005">
    <property type="protein sequence ID" value="KAL0268355.1"/>
    <property type="molecule type" value="Genomic_DNA"/>
</dbReference>
<evidence type="ECO:0000256" key="4">
    <source>
        <dbReference type="ARBA" id="ARBA00023163"/>
    </source>
</evidence>
<dbReference type="Pfam" id="PF07716">
    <property type="entry name" value="bZIP_2"/>
    <property type="match status" value="1"/>
</dbReference>
<dbReference type="InterPro" id="IPR046347">
    <property type="entry name" value="bZIP_sf"/>
</dbReference>
<accession>A0AAW2HEW2</accession>
<gene>
    <name evidence="8" type="ORF">PYX00_010328</name>
</gene>